<dbReference type="EMBL" id="JACOFT010000006">
    <property type="protein sequence ID" value="MBC3812857.1"/>
    <property type="molecule type" value="Genomic_DNA"/>
</dbReference>
<evidence type="ECO:0008006" key="3">
    <source>
        <dbReference type="Google" id="ProtNLM"/>
    </source>
</evidence>
<dbReference type="RefSeq" id="WP_190480762.1">
    <property type="nucleotide sequence ID" value="NZ_JACOFT010000006.1"/>
</dbReference>
<dbReference type="Proteomes" id="UP000637632">
    <property type="component" value="Unassembled WGS sequence"/>
</dbReference>
<protein>
    <recommendedName>
        <fullName evidence="3">Immunity protein 22 of polymorphic toxin system</fullName>
    </recommendedName>
</protein>
<reference evidence="1 2" key="1">
    <citation type="submission" date="2020-08" db="EMBL/GenBank/DDBJ databases">
        <title>Novel species isolated from subtropical streams in China.</title>
        <authorList>
            <person name="Lu H."/>
        </authorList>
    </citation>
    <scope>NUCLEOTIDE SEQUENCE [LARGE SCALE GENOMIC DNA]</scope>
    <source>
        <strain evidence="1 2">CCTCC AB 2015119</strain>
    </source>
</reference>
<name>A0ABR6XIW8_9BURK</name>
<proteinExistence type="predicted"/>
<organism evidence="1 2">
    <name type="scientific">Undibacterium aquatile</name>
    <dbReference type="NCBI Taxonomy" id="1537398"/>
    <lineage>
        <taxon>Bacteria</taxon>
        <taxon>Pseudomonadati</taxon>
        <taxon>Pseudomonadota</taxon>
        <taxon>Betaproteobacteria</taxon>
        <taxon>Burkholderiales</taxon>
        <taxon>Oxalobacteraceae</taxon>
        <taxon>Undibacterium</taxon>
    </lineage>
</organism>
<comment type="caution">
    <text evidence="1">The sequence shown here is derived from an EMBL/GenBank/DDBJ whole genome shotgun (WGS) entry which is preliminary data.</text>
</comment>
<gene>
    <name evidence="1" type="ORF">H8K26_15540</name>
</gene>
<evidence type="ECO:0000313" key="2">
    <source>
        <dbReference type="Proteomes" id="UP000637632"/>
    </source>
</evidence>
<sequence>MSPDLLPSIPEIRRVTQSLAMLDVILCPEWEYRYYSFDRHWGQGEEMASMRNGCGDDWFLLLDAAGAALKGYAHELADDAELPHNIQVQVPANFASFLQEPAFSMECATFCYWRQMGDVGWSKVSSSLGHDGSDDMLALIVSEPAAYKTWAEEYYEVAVSLAAVEALFSHQPLDDALILALNPDADLSEVYAEADAIGYPTNVV</sequence>
<evidence type="ECO:0000313" key="1">
    <source>
        <dbReference type="EMBL" id="MBC3812857.1"/>
    </source>
</evidence>
<keyword evidence="2" id="KW-1185">Reference proteome</keyword>
<accession>A0ABR6XIW8</accession>